<feature type="domain" description="YdhG-like" evidence="1">
    <location>
        <begin position="19"/>
        <end position="132"/>
    </location>
</feature>
<dbReference type="RefSeq" id="WP_415865424.1">
    <property type="nucleotide sequence ID" value="NZ_CP134537.1"/>
</dbReference>
<proteinExistence type="predicted"/>
<reference evidence="2 3" key="1">
    <citation type="submission" date="2023-09" db="EMBL/GenBank/DDBJ databases">
        <title>Thalassobella suaedae gen. nov., sp. nov., a marine bacterium of the family Flavobacteriaceae isolated from a halophyte Suaeda japonica.</title>
        <authorList>
            <person name="Lee S.Y."/>
            <person name="Hwang C.Y."/>
        </authorList>
    </citation>
    <scope>NUCLEOTIDE SEQUENCE [LARGE SCALE GENOMIC DNA]</scope>
    <source>
        <strain evidence="2 3">HL-DH14</strain>
    </source>
</reference>
<accession>A0ABY9XSB5</accession>
<name>A0ABY9XSB5_9FLAO</name>
<dbReference type="SUPFAM" id="SSF159888">
    <property type="entry name" value="YdhG-like"/>
    <property type="match status" value="1"/>
</dbReference>
<protein>
    <submittedName>
        <fullName evidence="2">DUF1801 domain-containing protein</fullName>
    </submittedName>
</protein>
<gene>
    <name evidence="2" type="ORF">RHP51_17450</name>
</gene>
<evidence type="ECO:0000313" key="2">
    <source>
        <dbReference type="EMBL" id="WNH08830.1"/>
    </source>
</evidence>
<dbReference type="InterPro" id="IPR014922">
    <property type="entry name" value="YdhG-like"/>
</dbReference>
<evidence type="ECO:0000259" key="1">
    <source>
        <dbReference type="Pfam" id="PF08818"/>
    </source>
</evidence>
<evidence type="ECO:0000313" key="3">
    <source>
        <dbReference type="Proteomes" id="UP001302806"/>
    </source>
</evidence>
<dbReference type="Proteomes" id="UP001302806">
    <property type="component" value="Chromosome"/>
</dbReference>
<dbReference type="EMBL" id="CP134537">
    <property type="protein sequence ID" value="WNH08830.1"/>
    <property type="molecule type" value="Genomic_DNA"/>
</dbReference>
<organism evidence="2 3">
    <name type="scientific">Thalassobellus suaedae</name>
    <dbReference type="NCBI Taxonomy" id="3074124"/>
    <lineage>
        <taxon>Bacteria</taxon>
        <taxon>Pseudomonadati</taxon>
        <taxon>Bacteroidota</taxon>
        <taxon>Flavobacteriia</taxon>
        <taxon>Flavobacteriales</taxon>
        <taxon>Flavobacteriaceae</taxon>
        <taxon>Thalassobellus</taxon>
    </lineage>
</organism>
<sequence length="154" mass="18048">MQYKANSPEDYINQAPEERRAILNKLRLVINKNLPEGFEEGMQYGMIGYFVPHSIYPNGYHCNPIEPLPFMSFASQKNSINLYHMGIYANPDLYKWFVNEYPKHSKLKLDMGKSCIRFKKIETIPFELIGELSSKMTVKDWIALYETNLKQSKK</sequence>
<dbReference type="Gene3D" id="3.90.1150.200">
    <property type="match status" value="1"/>
</dbReference>
<dbReference type="Pfam" id="PF08818">
    <property type="entry name" value="DUF1801"/>
    <property type="match status" value="1"/>
</dbReference>